<evidence type="ECO:0000256" key="3">
    <source>
        <dbReference type="ARBA" id="ARBA00023027"/>
    </source>
</evidence>
<evidence type="ECO:0000256" key="1">
    <source>
        <dbReference type="ARBA" id="ARBA00012928"/>
    </source>
</evidence>
<evidence type="ECO:0000256" key="2">
    <source>
        <dbReference type="ARBA" id="ARBA00022679"/>
    </source>
</evidence>
<keyword evidence="4" id="KW-0862">Zinc</keyword>
<feature type="active site" description="Proton acceptor" evidence="4">
    <location>
        <position position="143"/>
    </location>
</feature>
<proteinExistence type="predicted"/>
<gene>
    <name evidence="6" type="ORF">I7730_00610</name>
</gene>
<dbReference type="GO" id="GO:0070403">
    <property type="term" value="F:NAD+ binding"/>
    <property type="evidence" value="ECO:0007669"/>
    <property type="project" value="InterPro"/>
</dbReference>
<dbReference type="InterPro" id="IPR003000">
    <property type="entry name" value="Sirtuin"/>
</dbReference>
<dbReference type="InterPro" id="IPR050134">
    <property type="entry name" value="NAD-dep_sirtuin_deacylases"/>
</dbReference>
<reference evidence="6" key="2">
    <citation type="submission" date="2019-01" db="EMBL/GenBank/DDBJ databases">
        <authorList>
            <consortium name="NCBI Pathogen Detection Project"/>
        </authorList>
    </citation>
    <scope>NUCLEOTIDE SEQUENCE</scope>
    <source>
        <strain evidence="6">BCW_3452</strain>
    </source>
</reference>
<dbReference type="PANTHER" id="PTHR11085:SF10">
    <property type="entry name" value="NAD-DEPENDENT PROTEIN DEACYLASE SIRTUIN-5, MITOCHONDRIAL-RELATED"/>
    <property type="match status" value="1"/>
</dbReference>
<dbReference type="InterPro" id="IPR026590">
    <property type="entry name" value="Ssirtuin_cat_dom"/>
</dbReference>
<dbReference type="EC" id="2.3.1.286" evidence="1"/>
<reference evidence="6" key="1">
    <citation type="journal article" date="2018" name="Genome Biol.">
        <title>SKESA: strategic k-mer extension for scrupulous assemblies.</title>
        <authorList>
            <person name="Souvorov A."/>
            <person name="Agarwala R."/>
            <person name="Lipman D.J."/>
        </authorList>
    </citation>
    <scope>NUCLEOTIDE SEQUENCE</scope>
    <source>
        <strain evidence="6">BCW_3452</strain>
    </source>
</reference>
<accession>A0A8H9K598</accession>
<dbReference type="PANTHER" id="PTHR11085">
    <property type="entry name" value="NAD-DEPENDENT PROTEIN DEACYLASE SIRTUIN-5, MITOCHONDRIAL-RELATED"/>
    <property type="match status" value="1"/>
</dbReference>
<evidence type="ECO:0000256" key="4">
    <source>
        <dbReference type="PROSITE-ProRule" id="PRU00236"/>
    </source>
</evidence>
<feature type="binding site" evidence="4">
    <location>
        <position position="185"/>
    </location>
    <ligand>
        <name>Zn(2+)</name>
        <dbReference type="ChEBI" id="CHEBI:29105"/>
    </ligand>
</feature>
<dbReference type="SUPFAM" id="SSF52467">
    <property type="entry name" value="DHS-like NAD/FAD-binding domain"/>
    <property type="match status" value="1"/>
</dbReference>
<name>A0A8H9K598_VIBVL</name>
<keyword evidence="4" id="KW-0479">Metal-binding</keyword>
<dbReference type="GO" id="GO:0046872">
    <property type="term" value="F:metal ion binding"/>
    <property type="evidence" value="ECO:0007669"/>
    <property type="project" value="UniProtKB-KW"/>
</dbReference>
<dbReference type="Pfam" id="PF02146">
    <property type="entry name" value="SIR2"/>
    <property type="match status" value="1"/>
</dbReference>
<keyword evidence="3" id="KW-0520">NAD</keyword>
<evidence type="ECO:0000313" key="6">
    <source>
        <dbReference type="EMBL" id="HAS8538300.1"/>
    </source>
</evidence>
<feature type="binding site" evidence="4">
    <location>
        <position position="156"/>
    </location>
    <ligand>
        <name>Zn(2+)</name>
        <dbReference type="ChEBI" id="CHEBI:29105"/>
    </ligand>
</feature>
<dbReference type="InterPro" id="IPR029035">
    <property type="entry name" value="DHS-like_NAD/FAD-binding_dom"/>
</dbReference>
<comment type="caution">
    <text evidence="6">The sequence shown here is derived from an EMBL/GenBank/DDBJ whole genome shotgun (WGS) entry which is preliminary data.</text>
</comment>
<dbReference type="AlphaFoldDB" id="A0A8H9K598"/>
<dbReference type="PROSITE" id="PS50305">
    <property type="entry name" value="SIRTUIN"/>
    <property type="match status" value="1"/>
</dbReference>
<dbReference type="GO" id="GO:0017136">
    <property type="term" value="F:histone deacetylase activity, NAD-dependent"/>
    <property type="evidence" value="ECO:0007669"/>
    <property type="project" value="TreeGrafter"/>
</dbReference>
<protein>
    <recommendedName>
        <fullName evidence="1">protein acetyllysine N-acetyltransferase</fullName>
        <ecNumber evidence="1">2.3.1.286</ecNumber>
    </recommendedName>
</protein>
<feature type="binding site" evidence="4">
    <location>
        <position position="151"/>
    </location>
    <ligand>
        <name>Zn(2+)</name>
        <dbReference type="ChEBI" id="CHEBI:29105"/>
    </ligand>
</feature>
<feature type="binding site" evidence="4">
    <location>
        <position position="183"/>
    </location>
    <ligand>
        <name>Zn(2+)</name>
        <dbReference type="ChEBI" id="CHEBI:29105"/>
    </ligand>
</feature>
<organism evidence="6">
    <name type="scientific">Vibrio vulnificus</name>
    <dbReference type="NCBI Taxonomy" id="672"/>
    <lineage>
        <taxon>Bacteria</taxon>
        <taxon>Pseudomonadati</taxon>
        <taxon>Pseudomonadota</taxon>
        <taxon>Gammaproteobacteria</taxon>
        <taxon>Vibrionales</taxon>
        <taxon>Vibrionaceae</taxon>
        <taxon>Vibrio</taxon>
    </lineage>
</organism>
<dbReference type="Proteomes" id="UP000863257">
    <property type="component" value="Unassembled WGS sequence"/>
</dbReference>
<dbReference type="InterPro" id="IPR026591">
    <property type="entry name" value="Sirtuin_cat_small_dom_sf"/>
</dbReference>
<dbReference type="Gene3D" id="3.40.50.1220">
    <property type="entry name" value="TPP-binding domain"/>
    <property type="match status" value="1"/>
</dbReference>
<sequence length="294" mass="33308">MIEDKDRERLRKIVNCAESLLIFSGAGMSACTLRPDHISRQGSDKYIPTFRDKAGFYNEFPFLEELDLDFTDVANPWAFEEQPHLAAGFYGLRLNMYRDSTPHEGYNLLREFGDSLPSDTWCITSNVDGHFKKAGFKNSYEVHGNIYDWRCTDYSCAKGREFCDVGPIDVNGVVSKSIEPPSCECGRPLRPNIIMFDDMGYLHTKHNHQSSAYANHLNDLQGDIDANSIKTMIVEIGAGESIPTIRLMAHRASRMLMTPVIRINPEHCFDSNLIHIKANALEGIQALLKLKDRK</sequence>
<feature type="domain" description="Deacetylase sirtuin-type" evidence="5">
    <location>
        <begin position="1"/>
        <end position="294"/>
    </location>
</feature>
<dbReference type="EMBL" id="DACRBY010000001">
    <property type="protein sequence ID" value="HAS8538300.1"/>
    <property type="molecule type" value="Genomic_DNA"/>
</dbReference>
<dbReference type="PROSITE" id="PS51257">
    <property type="entry name" value="PROKAR_LIPOPROTEIN"/>
    <property type="match status" value="1"/>
</dbReference>
<evidence type="ECO:0000259" key="5">
    <source>
        <dbReference type="PROSITE" id="PS50305"/>
    </source>
</evidence>
<dbReference type="Gene3D" id="3.30.1600.10">
    <property type="entry name" value="SIR2/SIRT2 'Small Domain"/>
    <property type="match status" value="1"/>
</dbReference>
<keyword evidence="2" id="KW-0808">Transferase</keyword>